<reference evidence="2" key="1">
    <citation type="submission" date="2025-08" db="UniProtKB">
        <authorList>
            <consortium name="RefSeq"/>
        </authorList>
    </citation>
    <scope>IDENTIFICATION</scope>
</reference>
<sequence>MLPMFRKHRCWHRCFSTSTVLKNYGRASTLAKNAKLNMFSTAYRKINKYKKHKVCRKLNTKGATKCFV</sequence>
<accession>A0ABM4TM55</accession>
<evidence type="ECO:0000313" key="2">
    <source>
        <dbReference type="RefSeq" id="XP_070851038.1"/>
    </source>
</evidence>
<dbReference type="RefSeq" id="XP_070851038.1">
    <property type="nucleotide sequence ID" value="XM_070994937.1"/>
</dbReference>
<keyword evidence="1" id="KW-1185">Reference proteome</keyword>
<name>A0ABM4TM55_DROSZ</name>
<organism evidence="1 2">
    <name type="scientific">Drosophila suzukii</name>
    <name type="common">Spotted-wing drosophila fruit fly</name>
    <dbReference type="NCBI Taxonomy" id="28584"/>
    <lineage>
        <taxon>Eukaryota</taxon>
        <taxon>Metazoa</taxon>
        <taxon>Ecdysozoa</taxon>
        <taxon>Arthropoda</taxon>
        <taxon>Hexapoda</taxon>
        <taxon>Insecta</taxon>
        <taxon>Pterygota</taxon>
        <taxon>Neoptera</taxon>
        <taxon>Endopterygota</taxon>
        <taxon>Diptera</taxon>
        <taxon>Brachycera</taxon>
        <taxon>Muscomorpha</taxon>
        <taxon>Ephydroidea</taxon>
        <taxon>Drosophilidae</taxon>
        <taxon>Drosophila</taxon>
        <taxon>Sophophora</taxon>
    </lineage>
</organism>
<protein>
    <submittedName>
        <fullName evidence="2">Uncharacterized protein</fullName>
    </submittedName>
</protein>
<evidence type="ECO:0000313" key="1">
    <source>
        <dbReference type="Proteomes" id="UP001652628"/>
    </source>
</evidence>
<proteinExistence type="predicted"/>
<dbReference type="GeneID" id="139352530"/>
<gene>
    <name evidence="2" type="primary">LOC139352530</name>
</gene>
<dbReference type="Proteomes" id="UP001652628">
    <property type="component" value="Chromosome 2R"/>
</dbReference>